<proteinExistence type="inferred from homology"/>
<evidence type="ECO:0000256" key="7">
    <source>
        <dbReference type="ARBA" id="ARBA00022989"/>
    </source>
</evidence>
<evidence type="ECO:0000256" key="2">
    <source>
        <dbReference type="ARBA" id="ARBA00008685"/>
    </source>
</evidence>
<evidence type="ECO:0000256" key="4">
    <source>
        <dbReference type="ARBA" id="ARBA00022448"/>
    </source>
</evidence>
<reference evidence="18" key="1">
    <citation type="submission" date="2017-07" db="EMBL/GenBank/DDBJ databases">
        <title>Taro Niue Genome Assembly and Annotation.</title>
        <authorList>
            <person name="Atibalentja N."/>
            <person name="Keating K."/>
            <person name="Fields C.J."/>
        </authorList>
    </citation>
    <scope>NUCLEOTIDE SEQUENCE</scope>
    <source>
        <strain evidence="18">Niue_2</strain>
        <tissue evidence="18">Leaf</tissue>
    </source>
</reference>
<evidence type="ECO:0000256" key="14">
    <source>
        <dbReference type="ARBA" id="ARBA00049638"/>
    </source>
</evidence>
<dbReference type="Gene3D" id="3.40.190.10">
    <property type="entry name" value="Periplasmic binding protein-like II"/>
    <property type="match status" value="1"/>
</dbReference>
<keyword evidence="5 16" id="KW-0812">Transmembrane</keyword>
<evidence type="ECO:0000256" key="6">
    <source>
        <dbReference type="ARBA" id="ARBA00022729"/>
    </source>
</evidence>
<comment type="subcellular location">
    <subcellularLocation>
        <location evidence="1">Membrane</location>
        <topology evidence="1">Multi-pass membrane protein</topology>
    </subcellularLocation>
</comment>
<dbReference type="InterPro" id="IPR015683">
    <property type="entry name" value="Ionotropic_Glu_rcpt"/>
</dbReference>
<evidence type="ECO:0000256" key="5">
    <source>
        <dbReference type="ARBA" id="ARBA00022692"/>
    </source>
</evidence>
<dbReference type="GO" id="GO:0016020">
    <property type="term" value="C:membrane"/>
    <property type="evidence" value="ECO:0007669"/>
    <property type="project" value="UniProtKB-SubCell"/>
</dbReference>
<feature type="region of interest" description="Disordered" evidence="15">
    <location>
        <begin position="1"/>
        <end position="21"/>
    </location>
</feature>
<sequence length="512" mass="55718">MVQTGFSRRAMPDAPGKGYSTSKEDLAGVIWPGDATVVPRGWEIPTSGKKLRVAVPVKGAFFEFVKVEEDPATKEPTPRGYCIDIFDKVMASLPFSVPYEYVPYVGDHGDSSTSYDELVKQVSLGVVLIIKLWCGDGEKKFDAVAGDVTILAERLQYVDFTVPYTEAGVFMMVRLKEDKQRSAWIFLKPLTVELWLACFGGFVLTGFVVWVIENRLGTVQFQGSPMKVVGNVLYFTFSTLVFAQKENLKSSLTKAVVIIWVFVVLILTSSYTASLSSRLTVEKLQPSAADIDQLMRSGDRVGYGAGSYLRGLLKQSFSESRLVPLTGPDEYAAALSNGTVAAVFLELPYIKLFMKKYYTGYTVMGGPAKRTAGLGFVFPKDSPLLSDVSAAVLKVTQGPDMDDIEKNWMEINSTSKAQDDSTFPSATRLTLYSLRGLFLITGVTSLLAMLIAIVFTERAAPANNEEQQAPAPAGNHPPEDDAGDLADLNAGEARQGDGGQHEQQLAVLAHAG</sequence>
<evidence type="ECO:0000259" key="17">
    <source>
        <dbReference type="SMART" id="SM00079"/>
    </source>
</evidence>
<evidence type="ECO:0000313" key="19">
    <source>
        <dbReference type="Proteomes" id="UP000652761"/>
    </source>
</evidence>
<feature type="domain" description="Ionotropic glutamate receptor C-terminal" evidence="17">
    <location>
        <begin position="50"/>
        <end position="411"/>
    </location>
</feature>
<feature type="transmembrane region" description="Helical" evidence="16">
    <location>
        <begin position="255"/>
        <end position="273"/>
    </location>
</feature>
<comment type="function">
    <text evidence="14">Glutamate-gated receptor that probably acts as a non-selective cation channel. May be involved in light-signal transduction and calcium homeostasis via the regulation of calcium influx into cells.</text>
</comment>
<keyword evidence="10" id="KW-0675">Receptor</keyword>
<protein>
    <recommendedName>
        <fullName evidence="17">Ionotropic glutamate receptor C-terminal domain-containing protein</fullName>
    </recommendedName>
</protein>
<evidence type="ECO:0000256" key="8">
    <source>
        <dbReference type="ARBA" id="ARBA00023065"/>
    </source>
</evidence>
<comment type="caution">
    <text evidence="18">The sequence shown here is derived from an EMBL/GenBank/DDBJ whole genome shotgun (WGS) entry which is preliminary data.</text>
</comment>
<gene>
    <name evidence="18" type="ORF">Taro_033167</name>
</gene>
<accession>A0A843VX28</accession>
<keyword evidence="19" id="KW-1185">Reference proteome</keyword>
<feature type="transmembrane region" description="Helical" evidence="16">
    <location>
        <begin position="190"/>
        <end position="212"/>
    </location>
</feature>
<organism evidence="18 19">
    <name type="scientific">Colocasia esculenta</name>
    <name type="common">Wild taro</name>
    <name type="synonym">Arum esculentum</name>
    <dbReference type="NCBI Taxonomy" id="4460"/>
    <lineage>
        <taxon>Eukaryota</taxon>
        <taxon>Viridiplantae</taxon>
        <taxon>Streptophyta</taxon>
        <taxon>Embryophyta</taxon>
        <taxon>Tracheophyta</taxon>
        <taxon>Spermatophyta</taxon>
        <taxon>Magnoliopsida</taxon>
        <taxon>Liliopsida</taxon>
        <taxon>Araceae</taxon>
        <taxon>Aroideae</taxon>
        <taxon>Colocasieae</taxon>
        <taxon>Colocasia</taxon>
    </lineage>
</organism>
<keyword evidence="7 16" id="KW-1133">Transmembrane helix</keyword>
<keyword evidence="13" id="KW-0407">Ion channel</keyword>
<dbReference type="FunFam" id="3.40.190.10:FF:000103">
    <property type="entry name" value="Glutamate receptor"/>
    <property type="match status" value="1"/>
</dbReference>
<keyword evidence="9 16" id="KW-0472">Membrane</keyword>
<dbReference type="OrthoDB" id="784410at2759"/>
<evidence type="ECO:0000313" key="18">
    <source>
        <dbReference type="EMBL" id="MQM00436.1"/>
    </source>
</evidence>
<feature type="transmembrane region" description="Helical" evidence="16">
    <location>
        <begin position="331"/>
        <end position="350"/>
    </location>
</feature>
<dbReference type="CDD" id="cd13686">
    <property type="entry name" value="GluR_Plant"/>
    <property type="match status" value="1"/>
</dbReference>
<dbReference type="Gene3D" id="3.40.50.2300">
    <property type="match status" value="1"/>
</dbReference>
<evidence type="ECO:0000256" key="10">
    <source>
        <dbReference type="ARBA" id="ARBA00023170"/>
    </source>
</evidence>
<evidence type="ECO:0000256" key="3">
    <source>
        <dbReference type="ARBA" id="ARBA00011095"/>
    </source>
</evidence>
<evidence type="ECO:0000256" key="15">
    <source>
        <dbReference type="SAM" id="MobiDB-lite"/>
    </source>
</evidence>
<keyword evidence="4" id="KW-0813">Transport</keyword>
<dbReference type="Gene3D" id="1.10.287.70">
    <property type="match status" value="1"/>
</dbReference>
<dbReference type="SMART" id="SM00079">
    <property type="entry name" value="PBPe"/>
    <property type="match status" value="1"/>
</dbReference>
<keyword evidence="8" id="KW-0406">Ion transport</keyword>
<evidence type="ECO:0000256" key="11">
    <source>
        <dbReference type="ARBA" id="ARBA00023180"/>
    </source>
</evidence>
<dbReference type="SUPFAM" id="SSF53850">
    <property type="entry name" value="Periplasmic binding protein-like II"/>
    <property type="match status" value="1"/>
</dbReference>
<evidence type="ECO:0000256" key="1">
    <source>
        <dbReference type="ARBA" id="ARBA00004141"/>
    </source>
</evidence>
<feature type="transmembrane region" description="Helical" evidence="16">
    <location>
        <begin position="224"/>
        <end position="243"/>
    </location>
</feature>
<dbReference type="Pfam" id="PF00060">
    <property type="entry name" value="Lig_chan"/>
    <property type="match status" value="1"/>
</dbReference>
<dbReference type="GO" id="GO:0015276">
    <property type="term" value="F:ligand-gated monoatomic ion channel activity"/>
    <property type="evidence" value="ECO:0007669"/>
    <property type="project" value="InterPro"/>
</dbReference>
<evidence type="ECO:0000256" key="16">
    <source>
        <dbReference type="SAM" id="Phobius"/>
    </source>
</evidence>
<feature type="region of interest" description="Disordered" evidence="15">
    <location>
        <begin position="463"/>
        <end position="512"/>
    </location>
</feature>
<evidence type="ECO:0000256" key="12">
    <source>
        <dbReference type="ARBA" id="ARBA00023286"/>
    </source>
</evidence>
<evidence type="ECO:0000256" key="13">
    <source>
        <dbReference type="ARBA" id="ARBA00023303"/>
    </source>
</evidence>
<dbReference type="AlphaFoldDB" id="A0A843VX28"/>
<dbReference type="EMBL" id="NMUH01002513">
    <property type="protein sequence ID" value="MQM00436.1"/>
    <property type="molecule type" value="Genomic_DNA"/>
</dbReference>
<dbReference type="Proteomes" id="UP000652761">
    <property type="component" value="Unassembled WGS sequence"/>
</dbReference>
<name>A0A843VX28_COLES</name>
<evidence type="ECO:0000256" key="9">
    <source>
        <dbReference type="ARBA" id="ARBA00023136"/>
    </source>
</evidence>
<comment type="subunit">
    <text evidence="3">May form heteromers.</text>
</comment>
<comment type="similarity">
    <text evidence="2">Belongs to the glutamate-gated ion channel (TC 1.A.10.1) family.</text>
</comment>
<dbReference type="PANTHER" id="PTHR18966">
    <property type="entry name" value="IONOTROPIC GLUTAMATE RECEPTOR"/>
    <property type="match status" value="1"/>
</dbReference>
<keyword evidence="6" id="KW-0732">Signal</keyword>
<dbReference type="FunFam" id="1.10.287.70:FF:000037">
    <property type="entry name" value="Glutamate receptor"/>
    <property type="match status" value="1"/>
</dbReference>
<dbReference type="InterPro" id="IPR019594">
    <property type="entry name" value="Glu/Gly-bd"/>
</dbReference>
<dbReference type="Pfam" id="PF10613">
    <property type="entry name" value="Lig_chan-Glu_bd"/>
    <property type="match status" value="1"/>
</dbReference>
<feature type="transmembrane region" description="Helical" evidence="16">
    <location>
        <begin position="437"/>
        <end position="455"/>
    </location>
</feature>
<dbReference type="InterPro" id="IPR001320">
    <property type="entry name" value="Iontro_rcpt_C"/>
</dbReference>
<keyword evidence="12" id="KW-1071">Ligand-gated ion channel</keyword>
<keyword evidence="11" id="KW-0325">Glycoprotein</keyword>